<sequence>MSNSEAPTDKIPFRKLLRIVQSGKSRGKPMFRVAYQGQNWPVWRTFEQLHYNRHEAKICDDYLRDHNPETFQSLSSSESEDESDPKPAVSTSQVDDGKKAPPENGAAKGHAAKHDHKSDNEAEEPPAKKPKK</sequence>
<accession>A0A7E4UYJ3</accession>
<keyword evidence="2" id="KW-1185">Reference proteome</keyword>
<reference evidence="2" key="1">
    <citation type="journal article" date="2013" name="Genetics">
        <title>The draft genome and transcriptome of Panagrellus redivivus are shaped by the harsh demands of a free-living lifestyle.</title>
        <authorList>
            <person name="Srinivasan J."/>
            <person name="Dillman A.R."/>
            <person name="Macchietto M.G."/>
            <person name="Heikkinen L."/>
            <person name="Lakso M."/>
            <person name="Fracchia K.M."/>
            <person name="Antoshechkin I."/>
            <person name="Mortazavi A."/>
            <person name="Wong G."/>
            <person name="Sternberg P.W."/>
        </authorList>
    </citation>
    <scope>NUCLEOTIDE SEQUENCE [LARGE SCALE GENOMIC DNA]</scope>
    <source>
        <strain evidence="2">MT8872</strain>
    </source>
</reference>
<protein>
    <submittedName>
        <fullName evidence="3">Chromo domain-containing protein</fullName>
    </submittedName>
</protein>
<dbReference type="Proteomes" id="UP000492821">
    <property type="component" value="Unassembled WGS sequence"/>
</dbReference>
<evidence type="ECO:0000313" key="3">
    <source>
        <dbReference type="WBParaSite" id="Pan_g14334.t1"/>
    </source>
</evidence>
<reference evidence="3" key="2">
    <citation type="submission" date="2020-10" db="UniProtKB">
        <authorList>
            <consortium name="WormBaseParasite"/>
        </authorList>
    </citation>
    <scope>IDENTIFICATION</scope>
</reference>
<evidence type="ECO:0000313" key="2">
    <source>
        <dbReference type="Proteomes" id="UP000492821"/>
    </source>
</evidence>
<dbReference type="AlphaFoldDB" id="A0A7E4UYJ3"/>
<dbReference type="WBParaSite" id="Pan_g14334.t1">
    <property type="protein sequence ID" value="Pan_g14334.t1"/>
    <property type="gene ID" value="Pan_g14334"/>
</dbReference>
<feature type="region of interest" description="Disordered" evidence="1">
    <location>
        <begin position="67"/>
        <end position="132"/>
    </location>
</feature>
<proteinExistence type="predicted"/>
<name>A0A7E4UYJ3_PANRE</name>
<organism evidence="2 3">
    <name type="scientific">Panagrellus redivivus</name>
    <name type="common">Microworm</name>
    <dbReference type="NCBI Taxonomy" id="6233"/>
    <lineage>
        <taxon>Eukaryota</taxon>
        <taxon>Metazoa</taxon>
        <taxon>Ecdysozoa</taxon>
        <taxon>Nematoda</taxon>
        <taxon>Chromadorea</taxon>
        <taxon>Rhabditida</taxon>
        <taxon>Tylenchina</taxon>
        <taxon>Panagrolaimomorpha</taxon>
        <taxon>Panagrolaimoidea</taxon>
        <taxon>Panagrolaimidae</taxon>
        <taxon>Panagrellus</taxon>
    </lineage>
</organism>
<evidence type="ECO:0000256" key="1">
    <source>
        <dbReference type="SAM" id="MobiDB-lite"/>
    </source>
</evidence>